<feature type="transmembrane region" description="Helical" evidence="6">
    <location>
        <begin position="21"/>
        <end position="46"/>
    </location>
</feature>
<feature type="transmembrane region" description="Helical" evidence="6">
    <location>
        <begin position="101"/>
        <end position="123"/>
    </location>
</feature>
<feature type="transmembrane region" description="Helical" evidence="6">
    <location>
        <begin position="52"/>
        <end position="70"/>
    </location>
</feature>
<evidence type="ECO:0000256" key="3">
    <source>
        <dbReference type="ARBA" id="ARBA00022692"/>
    </source>
</evidence>
<dbReference type="Proteomes" id="UP000019402">
    <property type="component" value="Unassembled WGS sequence"/>
</dbReference>
<evidence type="ECO:0000313" key="8">
    <source>
        <dbReference type="Proteomes" id="UP000019402"/>
    </source>
</evidence>
<proteinExistence type="predicted"/>
<dbReference type="GO" id="GO:0005886">
    <property type="term" value="C:plasma membrane"/>
    <property type="evidence" value="ECO:0007669"/>
    <property type="project" value="UniProtKB-SubCell"/>
</dbReference>
<dbReference type="PIRSF" id="PIRSF006324">
    <property type="entry name" value="LeuE"/>
    <property type="match status" value="1"/>
</dbReference>
<dbReference type="InterPro" id="IPR001123">
    <property type="entry name" value="LeuE-type"/>
</dbReference>
<dbReference type="AlphaFoldDB" id="W7Y7M4"/>
<feature type="transmembrane region" description="Helical" evidence="6">
    <location>
        <begin position="129"/>
        <end position="153"/>
    </location>
</feature>
<dbReference type="PANTHER" id="PTHR30086:SF20">
    <property type="entry name" value="ARGININE EXPORTER PROTEIN ARGO-RELATED"/>
    <property type="match status" value="1"/>
</dbReference>
<comment type="caution">
    <text evidence="7">The sequence shown here is derived from an EMBL/GenBank/DDBJ whole genome shotgun (WGS) entry which is preliminary data.</text>
</comment>
<dbReference type="STRING" id="869213.GCA_000517085_03056"/>
<evidence type="ECO:0000256" key="6">
    <source>
        <dbReference type="SAM" id="Phobius"/>
    </source>
</evidence>
<evidence type="ECO:0000256" key="2">
    <source>
        <dbReference type="ARBA" id="ARBA00022475"/>
    </source>
</evidence>
<organism evidence="7 8">
    <name type="scientific">Saccharicrinis fermentans DSM 9555 = JCM 21142</name>
    <dbReference type="NCBI Taxonomy" id="869213"/>
    <lineage>
        <taxon>Bacteria</taxon>
        <taxon>Pseudomonadati</taxon>
        <taxon>Bacteroidota</taxon>
        <taxon>Bacteroidia</taxon>
        <taxon>Marinilabiliales</taxon>
        <taxon>Marinilabiliaceae</taxon>
        <taxon>Saccharicrinis</taxon>
    </lineage>
</organism>
<protein>
    <submittedName>
        <fullName evidence="7">Homoserine/homoserine lactone efflux protein</fullName>
    </submittedName>
</protein>
<name>W7Y7M4_9BACT</name>
<evidence type="ECO:0000256" key="1">
    <source>
        <dbReference type="ARBA" id="ARBA00004651"/>
    </source>
</evidence>
<dbReference type="PANTHER" id="PTHR30086">
    <property type="entry name" value="ARGININE EXPORTER PROTEIN ARGO"/>
    <property type="match status" value="1"/>
</dbReference>
<evidence type="ECO:0000256" key="5">
    <source>
        <dbReference type="ARBA" id="ARBA00023136"/>
    </source>
</evidence>
<keyword evidence="8" id="KW-1185">Reference proteome</keyword>
<dbReference type="EMBL" id="BAMD01000040">
    <property type="protein sequence ID" value="GAF04247.1"/>
    <property type="molecule type" value="Genomic_DNA"/>
</dbReference>
<dbReference type="eggNOG" id="COG1280">
    <property type="taxonomic scope" value="Bacteria"/>
</dbReference>
<evidence type="ECO:0000256" key="4">
    <source>
        <dbReference type="ARBA" id="ARBA00022989"/>
    </source>
</evidence>
<gene>
    <name evidence="7" type="ORF">JCM21142_72944</name>
</gene>
<dbReference type="GO" id="GO:0015171">
    <property type="term" value="F:amino acid transmembrane transporter activity"/>
    <property type="evidence" value="ECO:0007669"/>
    <property type="project" value="TreeGrafter"/>
</dbReference>
<accession>W7Y7M4</accession>
<sequence>MPGPDNIFVLTESMTKGYRNGIAVSIGLCCGILIHTIAATTGVSIIIQKSAMAFAVLKYMGAAYLFYLAYQSLREKKPTIHLEAKEGKGENGFWRLLRKGLLMNVLNPKVVLFFMALLPQFVVQNSLPVGWQMMVLGAVFMVQALVIFSLISILSGRLSTYLNNSQFWKVTKYSKVSVLGLLGLGLMLAKR</sequence>
<keyword evidence="3 6" id="KW-0812">Transmembrane</keyword>
<keyword evidence="5 6" id="KW-0472">Membrane</keyword>
<comment type="subcellular location">
    <subcellularLocation>
        <location evidence="1">Cell membrane</location>
        <topology evidence="1">Multi-pass membrane protein</topology>
    </subcellularLocation>
</comment>
<dbReference type="Pfam" id="PF01810">
    <property type="entry name" value="LysE"/>
    <property type="match status" value="1"/>
</dbReference>
<evidence type="ECO:0000313" key="7">
    <source>
        <dbReference type="EMBL" id="GAF04247.1"/>
    </source>
</evidence>
<keyword evidence="4 6" id="KW-1133">Transmembrane helix</keyword>
<keyword evidence="2" id="KW-1003">Cell membrane</keyword>
<reference evidence="7 8" key="1">
    <citation type="journal article" date="2014" name="Genome Announc.">
        <title>Draft Genome Sequence of Cytophaga fermentans JCM 21142T, a Facultative Anaerobe Isolated from Marine Mud.</title>
        <authorList>
            <person name="Starns D."/>
            <person name="Oshima K."/>
            <person name="Suda W."/>
            <person name="Iino T."/>
            <person name="Yuki M."/>
            <person name="Inoue J."/>
            <person name="Kitamura K."/>
            <person name="Iida T."/>
            <person name="Darby A."/>
            <person name="Hattori M."/>
            <person name="Ohkuma M."/>
        </authorList>
    </citation>
    <scope>NUCLEOTIDE SEQUENCE [LARGE SCALE GENOMIC DNA]</scope>
    <source>
        <strain evidence="7 8">JCM 21142</strain>
    </source>
</reference>